<protein>
    <recommendedName>
        <fullName evidence="2">Alginate lyase 2 domain-containing protein</fullName>
    </recommendedName>
</protein>
<reference evidence="3" key="1">
    <citation type="submission" date="2020-05" db="EMBL/GenBank/DDBJ databases">
        <title>Phylogenomic resolution of chytrid fungi.</title>
        <authorList>
            <person name="Stajich J.E."/>
            <person name="Amses K."/>
            <person name="Simmons R."/>
            <person name="Seto K."/>
            <person name="Myers J."/>
            <person name="Bonds A."/>
            <person name="Quandt C.A."/>
            <person name="Barry K."/>
            <person name="Liu P."/>
            <person name="Grigoriev I."/>
            <person name="Longcore J.E."/>
            <person name="James T.Y."/>
        </authorList>
    </citation>
    <scope>NUCLEOTIDE SEQUENCE</scope>
    <source>
        <strain evidence="3">JEL0476</strain>
    </source>
</reference>
<evidence type="ECO:0000313" key="4">
    <source>
        <dbReference type="Proteomes" id="UP001211065"/>
    </source>
</evidence>
<name>A0AAD5TVD6_9FUNG</name>
<evidence type="ECO:0000313" key="3">
    <source>
        <dbReference type="EMBL" id="KAJ3206963.1"/>
    </source>
</evidence>
<feature type="signal peptide" evidence="1">
    <location>
        <begin position="1"/>
        <end position="17"/>
    </location>
</feature>
<dbReference type="Gene3D" id="2.60.120.200">
    <property type="match status" value="1"/>
</dbReference>
<dbReference type="InterPro" id="IPR013320">
    <property type="entry name" value="ConA-like_dom_sf"/>
</dbReference>
<keyword evidence="4" id="KW-1185">Reference proteome</keyword>
<evidence type="ECO:0000259" key="2">
    <source>
        <dbReference type="Pfam" id="PF08787"/>
    </source>
</evidence>
<dbReference type="InterPro" id="IPR014895">
    <property type="entry name" value="Alginate_lyase_2"/>
</dbReference>
<keyword evidence="1" id="KW-0732">Signal</keyword>
<dbReference type="Pfam" id="PF08787">
    <property type="entry name" value="Alginate_lyase2"/>
    <property type="match status" value="1"/>
</dbReference>
<gene>
    <name evidence="3" type="ORF">HK099_000376</name>
</gene>
<feature type="chain" id="PRO_5042050380" description="Alginate lyase 2 domain-containing protein" evidence="1">
    <location>
        <begin position="18"/>
        <end position="238"/>
    </location>
</feature>
<organism evidence="3 4">
    <name type="scientific">Clydaea vesicula</name>
    <dbReference type="NCBI Taxonomy" id="447962"/>
    <lineage>
        <taxon>Eukaryota</taxon>
        <taxon>Fungi</taxon>
        <taxon>Fungi incertae sedis</taxon>
        <taxon>Chytridiomycota</taxon>
        <taxon>Chytridiomycota incertae sedis</taxon>
        <taxon>Chytridiomycetes</taxon>
        <taxon>Lobulomycetales</taxon>
        <taxon>Lobulomycetaceae</taxon>
        <taxon>Clydaea</taxon>
    </lineage>
</organism>
<proteinExistence type="predicted"/>
<feature type="domain" description="Alginate lyase 2" evidence="2">
    <location>
        <begin position="33"/>
        <end position="235"/>
    </location>
</feature>
<dbReference type="AlphaFoldDB" id="A0AAD5TVD6"/>
<evidence type="ECO:0000256" key="1">
    <source>
        <dbReference type="SAM" id="SignalP"/>
    </source>
</evidence>
<comment type="caution">
    <text evidence="3">The sequence shown here is derived from an EMBL/GenBank/DDBJ whole genome shotgun (WGS) entry which is preliminary data.</text>
</comment>
<accession>A0AAD5TVD6</accession>
<dbReference type="SUPFAM" id="SSF49899">
    <property type="entry name" value="Concanavalin A-like lectins/glucanases"/>
    <property type="match status" value="1"/>
</dbReference>
<dbReference type="EMBL" id="JADGJW010001088">
    <property type="protein sequence ID" value="KAJ3206963.1"/>
    <property type="molecule type" value="Genomic_DNA"/>
</dbReference>
<sequence>MKINLLIALNLLATIEAFTVPFFRLHKREANPFDLSYWLLQVPSNTFDDWVYPPQLTLPESRTVNSPTYGYNNYLNKGTSVVLSADIRDLVGKAGGAGARTELREYTRSSTPDQALWTLSTGKHIIKGSLSINNVASGCDSSNGGSVTAGQVHGGPGEADLVSLKYYADNGPGGTQGGVTGKTKNGKPYLRGLNFIINRNGKISATSLDANYKLGTKFNFEYKFEDSTLTFTWMNATT</sequence>
<dbReference type="Proteomes" id="UP001211065">
    <property type="component" value="Unassembled WGS sequence"/>
</dbReference>
<feature type="non-terminal residue" evidence="3">
    <location>
        <position position="238"/>
    </location>
</feature>